<reference evidence="2 3" key="1">
    <citation type="submission" date="2024-05" db="EMBL/GenBank/DDBJ databases">
        <title>Genome sequencing of Marine Estuary Bacteria, Pseudoalteromonas distincta strain FA, Psychrobacter proteolyticus strain EA, and Shewanella baltica strain CA.</title>
        <authorList>
            <person name="Dieffenbach S.A."/>
            <person name="Maclea K.S."/>
        </authorList>
    </citation>
    <scope>NUCLEOTIDE SEQUENCE [LARGE SCALE GENOMIC DNA]</scope>
    <source>
        <strain evidence="2 3">EA</strain>
    </source>
</reference>
<evidence type="ECO:0000313" key="3">
    <source>
        <dbReference type="Proteomes" id="UP001414441"/>
    </source>
</evidence>
<feature type="compositionally biased region" description="Acidic residues" evidence="1">
    <location>
        <begin position="289"/>
        <end position="300"/>
    </location>
</feature>
<dbReference type="RefSeq" id="WP_347162281.1">
    <property type="nucleotide sequence ID" value="NZ_JBDLOB010000001.1"/>
</dbReference>
<feature type="compositionally biased region" description="Basic residues" evidence="1">
    <location>
        <begin position="1"/>
        <end position="12"/>
    </location>
</feature>
<dbReference type="EMBL" id="JBDLOB010000001">
    <property type="protein sequence ID" value="MEN8624861.1"/>
    <property type="molecule type" value="Genomic_DNA"/>
</dbReference>
<feature type="region of interest" description="Disordered" evidence="1">
    <location>
        <begin position="267"/>
        <end position="300"/>
    </location>
</feature>
<dbReference type="Proteomes" id="UP001414441">
    <property type="component" value="Unassembled WGS sequence"/>
</dbReference>
<feature type="compositionally biased region" description="Basic and acidic residues" evidence="1">
    <location>
        <begin position="710"/>
        <end position="724"/>
    </location>
</feature>
<feature type="region of interest" description="Disordered" evidence="1">
    <location>
        <begin position="1"/>
        <end position="34"/>
    </location>
</feature>
<sequence>MSSHHINNRNRQRYSETAPAYLSTTDHKNYNGNNNNSGHLYPAGKLTSIALLVGSASLILAGCQSIPASSSSNLSSNSSASSTMMDFSVADAAQSQRQGQAFTASQNAQAARYEHLFDQEKYPNTENQAKSHLLAAIRQHLATEHVAVATANYRSAPFIDPNSIDAGSSSLLRTIIETYVYQPEGMYDSSDDEAQAEARAELAAVGVESNKCNENEDDDAYEVCVVEGINYDYDDAKDSIESDYPSDYDKSRAEAEAERRAIAAILAEAGENEPTSSDTHSDNEYAYDTADDYSSDNYSSDDYDNYDEYSSSAEGMLSGMSGLSPKSMAAKYEAMQMAKQQAKTETVNRGSLPMSSTGMIGNILDMFHRTPEQIAASNAYQYEHLTFNSVSQYRPKQRQLQSVYSYDYATPTISSSIQIPLAFDFNNSSVVVDPSAIMPIVALVNPENTPLPAQMTSHTVSFGLPESVTAQLPPAVLYDAVLNAIQSSMAELAPEHFSAVDISGDAFAKEVGATRAIKVYFGSQQSGEVIGKTLKYVTKSLQEYVDANPDKYPDGAALKTALAKVQLYNKGYQSADVGSLLQLIEAIGPISFNQINYYYLDSSDRLLAKQQRVNIGSDFMGSTTTMLNQVRYDKASFNRHALTPLLTESFGPDATPPIDGNAWIATQRAKKDRLQTARYTRYDYQDSDNEGAYNSDEYSNDNDNGADAVDESRVDDAQDDMNEK</sequence>
<keyword evidence="3" id="KW-1185">Reference proteome</keyword>
<evidence type="ECO:0008006" key="4">
    <source>
        <dbReference type="Google" id="ProtNLM"/>
    </source>
</evidence>
<evidence type="ECO:0000313" key="2">
    <source>
        <dbReference type="EMBL" id="MEN8624861.1"/>
    </source>
</evidence>
<gene>
    <name evidence="2" type="ORF">ABFV72_02430</name>
</gene>
<accession>A0ABV0D2F7</accession>
<protein>
    <recommendedName>
        <fullName evidence="4">Lipoprotein</fullName>
    </recommendedName>
</protein>
<proteinExistence type="predicted"/>
<feature type="compositionally biased region" description="Low complexity" evidence="1">
    <location>
        <begin position="693"/>
        <end position="703"/>
    </location>
</feature>
<organism evidence="2 3">
    <name type="scientific">Psychrobacter proteolyticus</name>
    <dbReference type="NCBI Taxonomy" id="147825"/>
    <lineage>
        <taxon>Bacteria</taxon>
        <taxon>Pseudomonadati</taxon>
        <taxon>Pseudomonadota</taxon>
        <taxon>Gammaproteobacteria</taxon>
        <taxon>Moraxellales</taxon>
        <taxon>Moraxellaceae</taxon>
        <taxon>Psychrobacter</taxon>
    </lineage>
</organism>
<comment type="caution">
    <text evidence="2">The sequence shown here is derived from an EMBL/GenBank/DDBJ whole genome shotgun (WGS) entry which is preliminary data.</text>
</comment>
<feature type="region of interest" description="Disordered" evidence="1">
    <location>
        <begin position="680"/>
        <end position="724"/>
    </location>
</feature>
<evidence type="ECO:0000256" key="1">
    <source>
        <dbReference type="SAM" id="MobiDB-lite"/>
    </source>
</evidence>
<name>A0ABV0D2F7_9GAMM</name>
<feature type="region of interest" description="Disordered" evidence="1">
    <location>
        <begin position="236"/>
        <end position="255"/>
    </location>
</feature>